<reference evidence="2 3" key="1">
    <citation type="submission" date="2017-03" db="EMBL/GenBank/DDBJ databases">
        <title>Genome Survey of Euroglyphus maynei.</title>
        <authorList>
            <person name="Arlian L.G."/>
            <person name="Morgan M.S."/>
            <person name="Rider S.D."/>
        </authorList>
    </citation>
    <scope>NUCLEOTIDE SEQUENCE [LARGE SCALE GENOMIC DNA]</scope>
    <source>
        <strain evidence="2">Arlian Lab</strain>
        <tissue evidence="2">Whole body</tissue>
    </source>
</reference>
<dbReference type="InterPro" id="IPR013098">
    <property type="entry name" value="Ig_I-set"/>
</dbReference>
<evidence type="ECO:0000313" key="2">
    <source>
        <dbReference type="EMBL" id="OTF78090.1"/>
    </source>
</evidence>
<name>A0A1Y3BB15_EURMA</name>
<sequence length="210" mass="24758">YHITNNPQTGYHSLIIKNFHEIDDGEYVCIASNVAGESSIIAVIKKGDRKDNVPEMATRKFDSFKELHDFQLDRLTSQIDMKPNFDCEKFENNLIKDDEFRHNKCQLFECDEHFNRLNHHCNEYRMDNIVEMAPEIVEKPKDIICNENDDLIFDIRVAGNPIPMIYWFKNGQPLSQIPDKCHINYDNDIMPVAIQYWPKINMVRQHIQSI</sequence>
<dbReference type="PANTHER" id="PTHR47633">
    <property type="entry name" value="IMMUNOGLOBULIN"/>
    <property type="match status" value="1"/>
</dbReference>
<dbReference type="Pfam" id="PF07679">
    <property type="entry name" value="I-set"/>
    <property type="match status" value="1"/>
</dbReference>
<comment type="caution">
    <text evidence="2">The sequence shown here is derived from an EMBL/GenBank/DDBJ whole genome shotgun (WGS) entry which is preliminary data.</text>
</comment>
<proteinExistence type="predicted"/>
<keyword evidence="3" id="KW-1185">Reference proteome</keyword>
<dbReference type="Proteomes" id="UP000194236">
    <property type="component" value="Unassembled WGS sequence"/>
</dbReference>
<protein>
    <recommendedName>
        <fullName evidence="1">Immunoglobulin I-set domain-containing protein</fullName>
    </recommendedName>
</protein>
<organism evidence="2 3">
    <name type="scientific">Euroglyphus maynei</name>
    <name type="common">Mayne's house dust mite</name>
    <dbReference type="NCBI Taxonomy" id="6958"/>
    <lineage>
        <taxon>Eukaryota</taxon>
        <taxon>Metazoa</taxon>
        <taxon>Ecdysozoa</taxon>
        <taxon>Arthropoda</taxon>
        <taxon>Chelicerata</taxon>
        <taxon>Arachnida</taxon>
        <taxon>Acari</taxon>
        <taxon>Acariformes</taxon>
        <taxon>Sarcoptiformes</taxon>
        <taxon>Astigmata</taxon>
        <taxon>Psoroptidia</taxon>
        <taxon>Analgoidea</taxon>
        <taxon>Pyroglyphidae</taxon>
        <taxon>Pyroglyphinae</taxon>
        <taxon>Euroglyphus</taxon>
    </lineage>
</organism>
<evidence type="ECO:0000259" key="1">
    <source>
        <dbReference type="Pfam" id="PF07679"/>
    </source>
</evidence>
<feature type="domain" description="Immunoglobulin I-set" evidence="1">
    <location>
        <begin position="134"/>
        <end position="189"/>
    </location>
</feature>
<dbReference type="InterPro" id="IPR036179">
    <property type="entry name" value="Ig-like_dom_sf"/>
</dbReference>
<dbReference type="InterPro" id="IPR013783">
    <property type="entry name" value="Ig-like_fold"/>
</dbReference>
<dbReference type="OrthoDB" id="6612025at2759"/>
<evidence type="ECO:0000313" key="3">
    <source>
        <dbReference type="Proteomes" id="UP000194236"/>
    </source>
</evidence>
<accession>A0A1Y3BB15</accession>
<feature type="non-terminal residue" evidence="2">
    <location>
        <position position="1"/>
    </location>
</feature>
<gene>
    <name evidence="2" type="ORF">BLA29_009091</name>
</gene>
<dbReference type="Gene3D" id="2.60.40.10">
    <property type="entry name" value="Immunoglobulins"/>
    <property type="match status" value="2"/>
</dbReference>
<dbReference type="EMBL" id="MUJZ01029555">
    <property type="protein sequence ID" value="OTF78090.1"/>
    <property type="molecule type" value="Genomic_DNA"/>
</dbReference>
<dbReference type="AlphaFoldDB" id="A0A1Y3BB15"/>
<dbReference type="PANTHER" id="PTHR47633:SF4">
    <property type="entry name" value="MYOPALLADIN ISOFORM X1"/>
    <property type="match status" value="1"/>
</dbReference>
<dbReference type="SUPFAM" id="SSF48726">
    <property type="entry name" value="Immunoglobulin"/>
    <property type="match status" value="2"/>
</dbReference>